<dbReference type="InterPro" id="IPR050121">
    <property type="entry name" value="Cytochrome_P450_monoxygenase"/>
</dbReference>
<evidence type="ECO:0000256" key="5">
    <source>
        <dbReference type="ARBA" id="ARBA00022490"/>
    </source>
</evidence>
<feature type="domain" description="Gamma tubulin complex component C-terminal" evidence="16">
    <location>
        <begin position="1075"/>
        <end position="1421"/>
    </location>
</feature>
<name>A0AAN6KSA7_9PEZI</name>
<dbReference type="InterPro" id="IPR040457">
    <property type="entry name" value="GCP_C"/>
</dbReference>
<comment type="similarity">
    <text evidence="3">Belongs to the TUBGCP family.</text>
</comment>
<evidence type="ECO:0000256" key="14">
    <source>
        <dbReference type="SAM" id="MobiDB-lite"/>
    </source>
</evidence>
<proteinExistence type="inferred from homology"/>
<evidence type="ECO:0000256" key="12">
    <source>
        <dbReference type="ARBA" id="ARBA00023212"/>
    </source>
</evidence>
<keyword evidence="7" id="KW-0493">Microtubule</keyword>
<dbReference type="EMBL" id="JAUJLE010000039">
    <property type="protein sequence ID" value="KAK0999633.1"/>
    <property type="molecule type" value="Genomic_DNA"/>
</dbReference>
<keyword evidence="5" id="KW-0963">Cytoplasm</keyword>
<keyword evidence="18" id="KW-1185">Reference proteome</keyword>
<evidence type="ECO:0000256" key="2">
    <source>
        <dbReference type="ARBA" id="ARBA00004245"/>
    </source>
</evidence>
<keyword evidence="12" id="KW-0206">Cytoskeleton</keyword>
<dbReference type="InterPro" id="IPR042241">
    <property type="entry name" value="GCP_C_sf"/>
</dbReference>
<dbReference type="PANTHER" id="PTHR24305:SF29">
    <property type="entry name" value="BENZOATE-PARA-HYDROXYLASE"/>
    <property type="match status" value="1"/>
</dbReference>
<dbReference type="PRINTS" id="PR00463">
    <property type="entry name" value="EP450I"/>
</dbReference>
<feature type="region of interest" description="Disordered" evidence="14">
    <location>
        <begin position="953"/>
        <end position="987"/>
    </location>
</feature>
<keyword evidence="15" id="KW-0472">Membrane</keyword>
<evidence type="ECO:0000256" key="13">
    <source>
        <dbReference type="PIRSR" id="PIRSR602401-1"/>
    </source>
</evidence>
<comment type="similarity">
    <text evidence="4">Belongs to the cytochrome P450 family.</text>
</comment>
<dbReference type="GO" id="GO:0005816">
    <property type="term" value="C:spindle pole body"/>
    <property type="evidence" value="ECO:0007669"/>
    <property type="project" value="UniProtKB-ARBA"/>
</dbReference>
<comment type="subcellular location">
    <subcellularLocation>
        <location evidence="2">Cytoplasm</location>
        <location evidence="2">Cytoskeleton</location>
    </subcellularLocation>
</comment>
<keyword evidence="11" id="KW-0503">Monooxygenase</keyword>
<evidence type="ECO:0000313" key="17">
    <source>
        <dbReference type="EMBL" id="KAK0999633.1"/>
    </source>
</evidence>
<evidence type="ECO:0000256" key="1">
    <source>
        <dbReference type="ARBA" id="ARBA00001971"/>
    </source>
</evidence>
<gene>
    <name evidence="17" type="ORF">LTR91_005915</name>
</gene>
<protein>
    <recommendedName>
        <fullName evidence="16">Gamma tubulin complex component C-terminal domain-containing protein</fullName>
    </recommendedName>
</protein>
<dbReference type="GO" id="GO:0004497">
    <property type="term" value="F:monooxygenase activity"/>
    <property type="evidence" value="ECO:0007669"/>
    <property type="project" value="UniProtKB-KW"/>
</dbReference>
<dbReference type="GO" id="GO:0007020">
    <property type="term" value="P:microtubule nucleation"/>
    <property type="evidence" value="ECO:0007669"/>
    <property type="project" value="UniProtKB-ARBA"/>
</dbReference>
<dbReference type="PANTHER" id="PTHR24305">
    <property type="entry name" value="CYTOCHROME P450"/>
    <property type="match status" value="1"/>
</dbReference>
<keyword evidence="15" id="KW-1133">Transmembrane helix</keyword>
<dbReference type="GO" id="GO:0005874">
    <property type="term" value="C:microtubule"/>
    <property type="evidence" value="ECO:0007669"/>
    <property type="project" value="UniProtKB-KW"/>
</dbReference>
<evidence type="ECO:0000256" key="10">
    <source>
        <dbReference type="ARBA" id="ARBA00023004"/>
    </source>
</evidence>
<dbReference type="InterPro" id="IPR001128">
    <property type="entry name" value="Cyt_P450"/>
</dbReference>
<comment type="cofactor">
    <cofactor evidence="1 13">
        <name>heme</name>
        <dbReference type="ChEBI" id="CHEBI:30413"/>
    </cofactor>
</comment>
<dbReference type="CDD" id="cd11058">
    <property type="entry name" value="CYP60B-like"/>
    <property type="match status" value="1"/>
</dbReference>
<keyword evidence="9" id="KW-0560">Oxidoreductase</keyword>
<reference evidence="17" key="1">
    <citation type="submission" date="2023-06" db="EMBL/GenBank/DDBJ databases">
        <title>Black Yeasts Isolated from many extreme environments.</title>
        <authorList>
            <person name="Coleine C."/>
            <person name="Stajich J.E."/>
            <person name="Selbmann L."/>
        </authorList>
    </citation>
    <scope>NUCLEOTIDE SEQUENCE</scope>
    <source>
        <strain evidence="17">CCFEE 5200</strain>
    </source>
</reference>
<dbReference type="GO" id="GO:0005506">
    <property type="term" value="F:iron ion binding"/>
    <property type="evidence" value="ECO:0007669"/>
    <property type="project" value="InterPro"/>
</dbReference>
<dbReference type="GO" id="GO:0020037">
    <property type="term" value="F:heme binding"/>
    <property type="evidence" value="ECO:0007669"/>
    <property type="project" value="InterPro"/>
</dbReference>
<evidence type="ECO:0000256" key="11">
    <source>
        <dbReference type="ARBA" id="ARBA00023033"/>
    </source>
</evidence>
<evidence type="ECO:0000256" key="4">
    <source>
        <dbReference type="ARBA" id="ARBA00010617"/>
    </source>
</evidence>
<evidence type="ECO:0000256" key="8">
    <source>
        <dbReference type="ARBA" id="ARBA00022723"/>
    </source>
</evidence>
<evidence type="ECO:0000256" key="3">
    <source>
        <dbReference type="ARBA" id="ARBA00010337"/>
    </source>
</evidence>
<organism evidence="17 18">
    <name type="scientific">Friedmanniomyces endolithicus</name>
    <dbReference type="NCBI Taxonomy" id="329885"/>
    <lineage>
        <taxon>Eukaryota</taxon>
        <taxon>Fungi</taxon>
        <taxon>Dikarya</taxon>
        <taxon>Ascomycota</taxon>
        <taxon>Pezizomycotina</taxon>
        <taxon>Dothideomycetes</taxon>
        <taxon>Dothideomycetidae</taxon>
        <taxon>Mycosphaerellales</taxon>
        <taxon>Teratosphaeriaceae</taxon>
        <taxon>Friedmanniomyces</taxon>
    </lineage>
</organism>
<accession>A0AAN6KSA7</accession>
<keyword evidence="6 13" id="KW-0349">Heme</keyword>
<dbReference type="GO" id="GO:0043015">
    <property type="term" value="F:gamma-tubulin binding"/>
    <property type="evidence" value="ECO:0007669"/>
    <property type="project" value="InterPro"/>
</dbReference>
<keyword evidence="8 13" id="KW-0479">Metal-binding</keyword>
<evidence type="ECO:0000256" key="7">
    <source>
        <dbReference type="ARBA" id="ARBA00022701"/>
    </source>
</evidence>
<dbReference type="GO" id="GO:0016705">
    <property type="term" value="F:oxidoreductase activity, acting on paired donors, with incorporation or reduction of molecular oxygen"/>
    <property type="evidence" value="ECO:0007669"/>
    <property type="project" value="InterPro"/>
</dbReference>
<evidence type="ECO:0000313" key="18">
    <source>
        <dbReference type="Proteomes" id="UP001175353"/>
    </source>
</evidence>
<dbReference type="Pfam" id="PF00067">
    <property type="entry name" value="p450"/>
    <property type="match status" value="1"/>
</dbReference>
<dbReference type="Gene3D" id="1.10.630.10">
    <property type="entry name" value="Cytochrome P450"/>
    <property type="match status" value="1"/>
</dbReference>
<dbReference type="InterPro" id="IPR036396">
    <property type="entry name" value="Cyt_P450_sf"/>
</dbReference>
<dbReference type="GO" id="GO:0000930">
    <property type="term" value="C:gamma-tubulin complex"/>
    <property type="evidence" value="ECO:0007669"/>
    <property type="project" value="UniProtKB-ARBA"/>
</dbReference>
<evidence type="ECO:0000256" key="6">
    <source>
        <dbReference type="ARBA" id="ARBA00022617"/>
    </source>
</evidence>
<keyword evidence="15" id="KW-0812">Transmembrane</keyword>
<dbReference type="Gene3D" id="1.20.120.1900">
    <property type="entry name" value="Gamma-tubulin complex, C-terminal domain"/>
    <property type="match status" value="1"/>
</dbReference>
<evidence type="ECO:0000256" key="15">
    <source>
        <dbReference type="SAM" id="Phobius"/>
    </source>
</evidence>
<dbReference type="PRINTS" id="PR00385">
    <property type="entry name" value="P450"/>
</dbReference>
<keyword evidence="10 13" id="KW-0408">Iron</keyword>
<evidence type="ECO:0000256" key="9">
    <source>
        <dbReference type="ARBA" id="ARBA00023002"/>
    </source>
</evidence>
<feature type="transmembrane region" description="Helical" evidence="15">
    <location>
        <begin position="20"/>
        <end position="41"/>
    </location>
</feature>
<feature type="binding site" description="axial binding residue" evidence="13">
    <location>
        <position position="449"/>
    </location>
    <ligand>
        <name>heme</name>
        <dbReference type="ChEBI" id="CHEBI:30413"/>
    </ligand>
    <ligandPart>
        <name>Fe</name>
        <dbReference type="ChEBI" id="CHEBI:18248"/>
    </ligandPart>
</feature>
<dbReference type="Pfam" id="PF04130">
    <property type="entry name" value="GCP_C_terminal"/>
    <property type="match status" value="1"/>
</dbReference>
<evidence type="ECO:0000259" key="16">
    <source>
        <dbReference type="Pfam" id="PF04130"/>
    </source>
</evidence>
<dbReference type="InterPro" id="IPR002401">
    <property type="entry name" value="Cyt_P450_E_grp-I"/>
</dbReference>
<sequence>MAIESSFSVALVPASLLQLAGFLSISVICWIVSWGLYFAFFHPLCRYPGPRLWAAFRVPYVYYNICGQLPFKVAELHRQYGPVVRIAPDHLSFTDTAAWNDIYGLQPGRVQNQKDTTVYPPLPPGYQESIILSKDSVHARLRKMYGAAFTPKALDEMSNMLQKYADLLITQLKAAIKVNAIQDLSAWYNFTTFDLTGEFAFGEAFHCLDRGGQYHFFVDTVMNGLVTGLKMQQMQHYGLLTLLKPFIPKSALKPKDDMDQYTKELVDRRLEKDHESGNTDIFTYLLQQKDEEGELSRAALYENAITLVVAGSETTATLLAGATYLLCRNPEMLNKVRSEVRSAFKTDSDITSKSVNNLTYMLAVLTESMRMFPPTAFGLPRFIAAKEGQVVAGHHTRVAIFHQAAYRSEQNFARPNDFVPERWLPGPLTEFKQDHRDVLQPFMVGPRGCLGKGWAYQHLRPIIENNTDESISLANAETRLLLAKMLWHFDFELADPEDDWLASLKAFMVWERTALRIRLQAVERQYYRDGNFVMAESNPFAIDDTWWCSPLQLLSEKECLFDPAEFELPVLDSEGTDSLWSASTLDLPELAAQNGDQHEISLELLDNPEPLDSHRPASAEGKYPDIQHDIWDLGLDDVEVPKLTQLYTWEAFEKTAVPNITRTAYISEAGSEAFDAALSLEQRHKSTGVLPRDVSLRALCSLALGRSSIFFQWDEAKQSFIQTLSDTPAAGLSALASASVAAELMEYAAIYRKLQDFSSYDKPRAVASPVVVALQRSIASMLEAVEERNLAQMSSVRSILGLQAIVERPWQLLRLLCTLRDAVSDHTTDEAAISTLSDAVHAIVATGSDFADVLTAILTRACRPWLESMAVEVGLIHHLHASSQLANQPDIAGKTFDASVATDCTAELQDDGLLTAEDRTLFNETRATVSLLRSYLPHAVKYADGLVALSTTGPDKYKLPSPDDESQERPQLSDPVSDPQSGEPLSEQDNWASYEAIHNRMSEAPSAVRSNSGDTVYATAITTLAASDDVAPIHEHGLDREHLQRPFDILRPAIEAQACRMNRVLLQYLFKDCRLRKHLDLQRAFHLLDSGQFVSRLSTALFSAETQSAERRRGMMPTAETMGLRLGVKPGQRWPPASSELRLTLAGLLSEVYYDNPATPKPAMAQDDLPGGLSFAIRKLPEAEIELVVADAGSIYALDFLRLHYAAPPPLDSISTPSAMQKYDDAFRFLLRMVRAVYITARMGKNDTRKRHRPRETSTARFASEAHHVTTTLMSYFMDIGISAPWAELQASLDAAEEALEVDMPVTVGINALRDMHHRFLETVRDRLFLRKRQQAVRVAIEEVSTAVLSGAASLQSEAEGETPFIASANAVLSSAVVRLVSILQGIVEKPPKSHASRDSADGDTGVVRLLLAKLDWNSFYARKASS</sequence>
<dbReference type="SUPFAM" id="SSF48264">
    <property type="entry name" value="Cytochrome P450"/>
    <property type="match status" value="1"/>
</dbReference>
<dbReference type="Proteomes" id="UP001175353">
    <property type="component" value="Unassembled WGS sequence"/>
</dbReference>
<comment type="caution">
    <text evidence="17">The sequence shown here is derived from an EMBL/GenBank/DDBJ whole genome shotgun (WGS) entry which is preliminary data.</text>
</comment>